<dbReference type="Gene3D" id="3.30.505.10">
    <property type="entry name" value="SH2 domain"/>
    <property type="match status" value="1"/>
</dbReference>
<keyword evidence="5" id="KW-1185">Reference proteome</keyword>
<organism evidence="4 5">
    <name type="scientific">Schistosoma japonicum</name>
    <name type="common">Blood fluke</name>
    <dbReference type="NCBI Taxonomy" id="6182"/>
    <lineage>
        <taxon>Eukaryota</taxon>
        <taxon>Metazoa</taxon>
        <taxon>Spiralia</taxon>
        <taxon>Lophotrochozoa</taxon>
        <taxon>Platyhelminthes</taxon>
        <taxon>Trematoda</taxon>
        <taxon>Digenea</taxon>
        <taxon>Strigeidida</taxon>
        <taxon>Schistosomatoidea</taxon>
        <taxon>Schistosomatidae</taxon>
        <taxon>Schistosoma</taxon>
    </lineage>
</organism>
<dbReference type="Proteomes" id="UP000311919">
    <property type="component" value="Unassembled WGS sequence"/>
</dbReference>
<dbReference type="STRING" id="6182.A0A4Z2CXH6"/>
<feature type="region of interest" description="Disordered" evidence="2">
    <location>
        <begin position="87"/>
        <end position="114"/>
    </location>
</feature>
<dbReference type="InterPro" id="IPR000980">
    <property type="entry name" value="SH2"/>
</dbReference>
<dbReference type="EMBL" id="SKCS01000401">
    <property type="protein sequence ID" value="TNN08931.1"/>
    <property type="molecule type" value="Genomic_DNA"/>
</dbReference>
<evidence type="ECO:0000313" key="4">
    <source>
        <dbReference type="EMBL" id="TNN08931.1"/>
    </source>
</evidence>
<evidence type="ECO:0000313" key="5">
    <source>
        <dbReference type="Proteomes" id="UP000311919"/>
    </source>
</evidence>
<dbReference type="PROSITE" id="PS50001">
    <property type="entry name" value="SH2"/>
    <property type="match status" value="1"/>
</dbReference>
<evidence type="ECO:0000256" key="1">
    <source>
        <dbReference type="PROSITE-ProRule" id="PRU00191"/>
    </source>
</evidence>
<dbReference type="GO" id="GO:0005925">
    <property type="term" value="C:focal adhesion"/>
    <property type="evidence" value="ECO:0007669"/>
    <property type="project" value="TreeGrafter"/>
</dbReference>
<feature type="compositionally biased region" description="Polar residues" evidence="2">
    <location>
        <begin position="421"/>
        <end position="449"/>
    </location>
</feature>
<dbReference type="InterPro" id="IPR036860">
    <property type="entry name" value="SH2_dom_sf"/>
</dbReference>
<feature type="region of interest" description="Disordered" evidence="2">
    <location>
        <begin position="387"/>
        <end position="449"/>
    </location>
</feature>
<keyword evidence="1" id="KW-0727">SH2 domain</keyword>
<dbReference type="SMART" id="SM00252">
    <property type="entry name" value="SH2"/>
    <property type="match status" value="1"/>
</dbReference>
<dbReference type="InterPro" id="IPR051484">
    <property type="entry name" value="Tensin_PTEN_phosphatase"/>
</dbReference>
<comment type="caution">
    <text evidence="4">The sequence shown here is derived from an EMBL/GenBank/DDBJ whole genome shotgun (WGS) entry which is preliminary data.</text>
</comment>
<reference evidence="4 5" key="1">
    <citation type="submission" date="2019-03" db="EMBL/GenBank/DDBJ databases">
        <title>An improved genome assembly of the fluke Schistosoma japonicum.</title>
        <authorList>
            <person name="Hu W."/>
            <person name="Luo F."/>
            <person name="Yin M."/>
            <person name="Mo X."/>
            <person name="Sun C."/>
            <person name="Wu Q."/>
            <person name="Zhu B."/>
            <person name="Xiang M."/>
            <person name="Wang J."/>
            <person name="Wang Y."/>
            <person name="Zhang T."/>
            <person name="Xu B."/>
            <person name="Zheng H."/>
            <person name="Feng Z."/>
        </authorList>
    </citation>
    <scope>NUCLEOTIDE SEQUENCE [LARGE SCALE GENOMIC DNA]</scope>
    <source>
        <strain evidence="4">HuSjv2</strain>
        <tissue evidence="4">Worms</tissue>
    </source>
</reference>
<feature type="compositionally biased region" description="Polar residues" evidence="2">
    <location>
        <begin position="299"/>
        <end position="323"/>
    </location>
</feature>
<dbReference type="PANTHER" id="PTHR45734">
    <property type="entry name" value="TENSIN"/>
    <property type="match status" value="1"/>
</dbReference>
<proteinExistence type="predicted"/>
<dbReference type="Pfam" id="PF00017">
    <property type="entry name" value="SH2"/>
    <property type="match status" value="1"/>
</dbReference>
<accession>A0A4Z2CXH6</accession>
<evidence type="ECO:0000259" key="3">
    <source>
        <dbReference type="PROSITE" id="PS50001"/>
    </source>
</evidence>
<feature type="domain" description="SH2" evidence="3">
    <location>
        <begin position="806"/>
        <end position="919"/>
    </location>
</feature>
<name>A0A4Z2CXH6_SCHJA</name>
<evidence type="ECO:0000256" key="2">
    <source>
        <dbReference type="SAM" id="MobiDB-lite"/>
    </source>
</evidence>
<feature type="region of interest" description="Disordered" evidence="2">
    <location>
        <begin position="277"/>
        <end position="323"/>
    </location>
</feature>
<dbReference type="SUPFAM" id="SSF55550">
    <property type="entry name" value="SH2 domain"/>
    <property type="match status" value="1"/>
</dbReference>
<dbReference type="PANTHER" id="PTHR45734:SF10">
    <property type="entry name" value="BLISTERY, ISOFORM A"/>
    <property type="match status" value="1"/>
</dbReference>
<sequence length="956" mass="108104">MKPNETLQKVDYLLYDAPAWMRQSKVRNHHKVIGIPITTTTTTTSSSLPSPSSHPTPLEIPITTNLPTIHDGKHTTENIKIIRHDNGKNNITDSRRIQSHTNNNNNGNNNFIQSNESFRLVKSGSRKFPEMNLKHSHPSYMQKLDDVNIGNEMNTDSLSTIKTNKFNINTNYNDWSQSDNLQKFTSLSPTSVTKTTIPLIEKINELSMLNRFNELSSMKSTECKSDWHKNRTSMDEKLPSYQMKPNIDRIIHSTPCSPTLERNIIIKSINDDDVIRNNTKPIGLPPRPLRSPVIRVNGRSMSPTNNRQSFRQPSSTQFNNGDIITSTRIDPTTGEIQHITSRTRSYTDLSQNALVTEVEENIRGEGDTEVRVVRRKTRRIKPNVCRESRSVDNPGFQHDSKVHQRTEETKTEKRIEEELNYQCSSTKVQPQRTSSQMNISGPSTMTKTGWLSETNLRNTSVCKQPPMYSTYSAHKENLRQMQEQRRTTEDWQASNRQLHDSRSVGSRAVLEEMETITLQPIGRGVHDLEPTSGSIARSVRATTPSGLSTFTTLMNRPHSSAGRIDLGASGTKRSISKEYYSPFRMQRSTIDIPYSQTTNALISPPINRRLVGFANINPTTTRISSINRNILPTINHDTTMYDSSQLNSKWNIHSSNRSQGIINQSHFNRNSYARQTLTQNIQEMTQKQRIQSPNQLYYATPNHNELANRSYAPGWDQQDGFRTIATTNYHREMHTTSGPQSPYLGAIRQNSQYEATPLVANRSENQWKTVTPFSPTGSLSGTNIGTDVVDGDTAGMRQVLDTSKYWYLPGISRPDVIALLRDKEAGSFVIRNSNTYADSFGLALKVPPNSPRVMSNKEDAQSEWVRHFLIGTVPMHDGRGNGVHLRGFSSDPTFPSLAAFVHYHIHRQGALPCTLRLPVPTNQMLYNQQRTTVNDHTVYGLDTPLQTVLPTATTMC</sequence>
<dbReference type="AlphaFoldDB" id="A0A4Z2CXH6"/>
<gene>
    <name evidence="4" type="ORF">EWB00_006638</name>
</gene>
<protein>
    <submittedName>
        <fullName evidence="4">Tensin-4</fullName>
    </submittedName>
</protein>
<feature type="compositionally biased region" description="Basic and acidic residues" evidence="2">
    <location>
        <begin position="398"/>
        <end position="417"/>
    </location>
</feature>
<dbReference type="OrthoDB" id="6273691at2759"/>